<dbReference type="InterPro" id="IPR045864">
    <property type="entry name" value="aa-tRNA-synth_II/BPL/LPL"/>
</dbReference>
<evidence type="ECO:0000256" key="6">
    <source>
        <dbReference type="ARBA" id="ARBA00022723"/>
    </source>
</evidence>
<dbReference type="InterPro" id="IPR002319">
    <property type="entry name" value="Phenylalanyl-tRNA_Synthase"/>
</dbReference>
<keyword evidence="6 13" id="KW-0479">Metal-binding</keyword>
<dbReference type="InterPro" id="IPR022911">
    <property type="entry name" value="Phe_tRNA_ligase_alpha1_bac"/>
</dbReference>
<dbReference type="Proteomes" id="UP000473648">
    <property type="component" value="Unassembled WGS sequence"/>
</dbReference>
<dbReference type="GO" id="GO:0000049">
    <property type="term" value="F:tRNA binding"/>
    <property type="evidence" value="ECO:0007669"/>
    <property type="project" value="InterPro"/>
</dbReference>
<evidence type="ECO:0000313" key="15">
    <source>
        <dbReference type="EMBL" id="MQM72911.1"/>
    </source>
</evidence>
<dbReference type="SUPFAM" id="SSF46589">
    <property type="entry name" value="tRNA-binding arm"/>
    <property type="match status" value="1"/>
</dbReference>
<dbReference type="EMBL" id="VOGB01000004">
    <property type="protein sequence ID" value="MQM72911.1"/>
    <property type="molecule type" value="Genomic_DNA"/>
</dbReference>
<evidence type="ECO:0000256" key="10">
    <source>
        <dbReference type="ARBA" id="ARBA00022917"/>
    </source>
</evidence>
<dbReference type="GO" id="GO:0006432">
    <property type="term" value="P:phenylalanyl-tRNA aminoacylation"/>
    <property type="evidence" value="ECO:0007669"/>
    <property type="project" value="UniProtKB-UniRule"/>
</dbReference>
<evidence type="ECO:0000256" key="13">
    <source>
        <dbReference type="HAMAP-Rule" id="MF_00281"/>
    </source>
</evidence>
<dbReference type="InterPro" id="IPR010978">
    <property type="entry name" value="tRNA-bd_arm"/>
</dbReference>
<dbReference type="GO" id="GO:0140096">
    <property type="term" value="F:catalytic activity, acting on a protein"/>
    <property type="evidence" value="ECO:0007669"/>
    <property type="project" value="UniProtKB-ARBA"/>
</dbReference>
<comment type="cofactor">
    <cofactor evidence="13">
        <name>Mg(2+)</name>
        <dbReference type="ChEBI" id="CHEBI:18420"/>
    </cofactor>
    <text evidence="13">Binds 2 magnesium ions per tetramer.</text>
</comment>
<dbReference type="SUPFAM" id="SSF55681">
    <property type="entry name" value="Class II aaRS and biotin synthetases"/>
    <property type="match status" value="1"/>
</dbReference>
<sequence>MHKDQLDQIKNEFKEKISHIEDIKDLEELRVQFLGKKGAITQFMKGMGKLSKEERPIVGKKANEVRKEIQDNLDSVKGHIEAKVLEARLEREKIDVTLPGKPCKCGAHHPLNIVTEELEDIFLGMGFSIVSGPEIEWVKYNFDDLNMPKDHSSRDKQESFYYRDDMVLRTQTSPVQVRAMLSQKPPLRIISPGRVYRSDEIDATHSPVFHQMEGLVIDKGIAMSDLKGTMDLFAKKLFGNKTKTKFRPHQFYFTEPSAEMDVTCFKCGGKGCPVCDNSGWVELLGCGMVHPNVLRACGIDPEEYSGFAFGLGLDRIALTKYGISDLRLLFENDTRFLSQFK</sequence>
<evidence type="ECO:0000256" key="5">
    <source>
        <dbReference type="ARBA" id="ARBA00022598"/>
    </source>
</evidence>
<accession>A0A6L5GRL9</accession>
<dbReference type="Pfam" id="PF02912">
    <property type="entry name" value="Phe_tRNA-synt_N"/>
    <property type="match status" value="1"/>
</dbReference>
<dbReference type="InterPro" id="IPR006195">
    <property type="entry name" value="aa-tRNA-synth_II"/>
</dbReference>
<evidence type="ECO:0000313" key="16">
    <source>
        <dbReference type="Proteomes" id="UP000473648"/>
    </source>
</evidence>
<comment type="subcellular location">
    <subcellularLocation>
        <location evidence="1 13">Cytoplasm</location>
    </subcellularLocation>
</comment>
<evidence type="ECO:0000256" key="8">
    <source>
        <dbReference type="ARBA" id="ARBA00022840"/>
    </source>
</evidence>
<dbReference type="InterPro" id="IPR004529">
    <property type="entry name" value="Phe-tRNA-synth_IIc_asu"/>
</dbReference>
<dbReference type="PANTHER" id="PTHR11538">
    <property type="entry name" value="PHENYLALANYL-TRNA SYNTHETASE"/>
    <property type="match status" value="1"/>
</dbReference>
<name>A0A6L5GRL9_9FIRM</name>
<reference evidence="15" key="1">
    <citation type="journal article" date="2020" name="Appl. Environ. Microbiol.">
        <title>Medium-Chain Fatty Acid Synthesis by 'Candidatus Weimeria bifida' gen. nov., sp. nov., and 'Candidatus Pseudoramibacter fermentans' sp. nov.</title>
        <authorList>
            <person name="Scarborough M.J."/>
            <person name="Myers K.S."/>
            <person name="Donohue T.J."/>
            <person name="Noguera D.R."/>
        </authorList>
    </citation>
    <scope>NUCLEOTIDE SEQUENCE</scope>
    <source>
        <strain evidence="15">EUB1.1</strain>
    </source>
</reference>
<keyword evidence="4 13" id="KW-0963">Cytoplasm</keyword>
<dbReference type="Gene3D" id="3.30.930.10">
    <property type="entry name" value="Bira Bifunctional Protein, Domain 2"/>
    <property type="match status" value="1"/>
</dbReference>
<dbReference type="NCBIfam" id="TIGR00468">
    <property type="entry name" value="pheS"/>
    <property type="match status" value="1"/>
</dbReference>
<keyword evidence="7 13" id="KW-0547">Nucleotide-binding</keyword>
<feature type="binding site" evidence="13">
    <location>
        <position position="255"/>
    </location>
    <ligand>
        <name>Mg(2+)</name>
        <dbReference type="ChEBI" id="CHEBI:18420"/>
        <note>shared with beta subunit</note>
    </ligand>
</feature>
<evidence type="ECO:0000259" key="14">
    <source>
        <dbReference type="PROSITE" id="PS50862"/>
    </source>
</evidence>
<keyword evidence="8 13" id="KW-0067">ATP-binding</keyword>
<comment type="subunit">
    <text evidence="3 13">Tetramer of two alpha and two beta subunits.</text>
</comment>
<comment type="similarity">
    <text evidence="2 13">Belongs to the class-II aminoacyl-tRNA synthetase family. Phe-tRNA synthetase alpha subunit type 1 subfamily.</text>
</comment>
<dbReference type="GO" id="GO:0004826">
    <property type="term" value="F:phenylalanine-tRNA ligase activity"/>
    <property type="evidence" value="ECO:0007669"/>
    <property type="project" value="UniProtKB-UniRule"/>
</dbReference>
<comment type="catalytic activity">
    <reaction evidence="12 13">
        <text>tRNA(Phe) + L-phenylalanine + ATP = L-phenylalanyl-tRNA(Phe) + AMP + diphosphate + H(+)</text>
        <dbReference type="Rhea" id="RHEA:19413"/>
        <dbReference type="Rhea" id="RHEA-COMP:9668"/>
        <dbReference type="Rhea" id="RHEA-COMP:9699"/>
        <dbReference type="ChEBI" id="CHEBI:15378"/>
        <dbReference type="ChEBI" id="CHEBI:30616"/>
        <dbReference type="ChEBI" id="CHEBI:33019"/>
        <dbReference type="ChEBI" id="CHEBI:58095"/>
        <dbReference type="ChEBI" id="CHEBI:78442"/>
        <dbReference type="ChEBI" id="CHEBI:78531"/>
        <dbReference type="ChEBI" id="CHEBI:456215"/>
        <dbReference type="EC" id="6.1.1.20"/>
    </reaction>
</comment>
<evidence type="ECO:0000256" key="2">
    <source>
        <dbReference type="ARBA" id="ARBA00010207"/>
    </source>
</evidence>
<organism evidence="15 16">
    <name type="scientific">Candidatus Pseudoramibacter fermentans</name>
    <dbReference type="NCBI Taxonomy" id="2594427"/>
    <lineage>
        <taxon>Bacteria</taxon>
        <taxon>Bacillati</taxon>
        <taxon>Bacillota</taxon>
        <taxon>Clostridia</taxon>
        <taxon>Eubacteriales</taxon>
        <taxon>Eubacteriaceae</taxon>
        <taxon>Pseudoramibacter</taxon>
    </lineage>
</organism>
<dbReference type="Pfam" id="PF01409">
    <property type="entry name" value="tRNA-synt_2d"/>
    <property type="match status" value="1"/>
</dbReference>
<dbReference type="AlphaFoldDB" id="A0A6L5GRL9"/>
<dbReference type="GO" id="GO:0005524">
    <property type="term" value="F:ATP binding"/>
    <property type="evidence" value="ECO:0007669"/>
    <property type="project" value="UniProtKB-UniRule"/>
</dbReference>
<gene>
    <name evidence="13 15" type="primary">pheS</name>
    <name evidence="15" type="ORF">FRC53_05725</name>
</gene>
<feature type="domain" description="Aminoacyl-transfer RNA synthetases class-II family profile" evidence="14">
    <location>
        <begin position="114"/>
        <end position="318"/>
    </location>
</feature>
<keyword evidence="10 13" id="KW-0648">Protein biosynthesis</keyword>
<keyword evidence="9 13" id="KW-0460">Magnesium</keyword>
<dbReference type="HAMAP" id="MF_00281">
    <property type="entry name" value="Phe_tRNA_synth_alpha1"/>
    <property type="match status" value="1"/>
</dbReference>
<dbReference type="CDD" id="cd00496">
    <property type="entry name" value="PheRS_alpha_core"/>
    <property type="match status" value="1"/>
</dbReference>
<dbReference type="PANTHER" id="PTHR11538:SF41">
    <property type="entry name" value="PHENYLALANINE--TRNA LIGASE, MITOCHONDRIAL"/>
    <property type="match status" value="1"/>
</dbReference>
<dbReference type="FunFam" id="3.30.930.10:FF:000003">
    <property type="entry name" value="Phenylalanine--tRNA ligase alpha subunit"/>
    <property type="match status" value="1"/>
</dbReference>
<comment type="caution">
    <text evidence="15">The sequence shown here is derived from an EMBL/GenBank/DDBJ whole genome shotgun (WGS) entry which is preliminary data.</text>
</comment>
<evidence type="ECO:0000256" key="11">
    <source>
        <dbReference type="ARBA" id="ARBA00023146"/>
    </source>
</evidence>
<dbReference type="PROSITE" id="PS50862">
    <property type="entry name" value="AA_TRNA_LIGASE_II"/>
    <property type="match status" value="1"/>
</dbReference>
<dbReference type="GO" id="GO:0016740">
    <property type="term" value="F:transferase activity"/>
    <property type="evidence" value="ECO:0007669"/>
    <property type="project" value="UniProtKB-ARBA"/>
</dbReference>
<evidence type="ECO:0000256" key="4">
    <source>
        <dbReference type="ARBA" id="ARBA00022490"/>
    </source>
</evidence>
<keyword evidence="5 13" id="KW-0436">Ligase</keyword>
<dbReference type="EC" id="6.1.1.20" evidence="13"/>
<keyword evidence="11 13" id="KW-0030">Aminoacyl-tRNA synthetase</keyword>
<evidence type="ECO:0000256" key="9">
    <source>
        <dbReference type="ARBA" id="ARBA00022842"/>
    </source>
</evidence>
<evidence type="ECO:0000256" key="7">
    <source>
        <dbReference type="ARBA" id="ARBA00022741"/>
    </source>
</evidence>
<evidence type="ECO:0000256" key="12">
    <source>
        <dbReference type="ARBA" id="ARBA00049255"/>
    </source>
</evidence>
<dbReference type="GO" id="GO:0005737">
    <property type="term" value="C:cytoplasm"/>
    <property type="evidence" value="ECO:0007669"/>
    <property type="project" value="UniProtKB-SubCell"/>
</dbReference>
<keyword evidence="16" id="KW-1185">Reference proteome</keyword>
<proteinExistence type="inferred from homology"/>
<dbReference type="GO" id="GO:0000287">
    <property type="term" value="F:magnesium ion binding"/>
    <property type="evidence" value="ECO:0007669"/>
    <property type="project" value="UniProtKB-UniRule"/>
</dbReference>
<evidence type="ECO:0000256" key="3">
    <source>
        <dbReference type="ARBA" id="ARBA00011209"/>
    </source>
</evidence>
<evidence type="ECO:0000256" key="1">
    <source>
        <dbReference type="ARBA" id="ARBA00004496"/>
    </source>
</evidence>
<protein>
    <recommendedName>
        <fullName evidence="13">Phenylalanine--tRNA ligase alpha subunit</fullName>
        <ecNumber evidence="13">6.1.1.20</ecNumber>
    </recommendedName>
    <alternativeName>
        <fullName evidence="13">Phenylalanyl-tRNA synthetase alpha subunit</fullName>
        <shortName evidence="13">PheRS</shortName>
    </alternativeName>
</protein>
<dbReference type="InterPro" id="IPR004188">
    <property type="entry name" value="Phe-tRNA_ligase_II_N"/>
</dbReference>